<evidence type="ECO:0000313" key="1">
    <source>
        <dbReference type="EMBL" id="KAA0054302.1"/>
    </source>
</evidence>
<reference evidence="3 4" key="1">
    <citation type="submission" date="2019-08" db="EMBL/GenBank/DDBJ databases">
        <title>Draft genome sequences of two oriental melons (Cucumis melo L. var makuwa).</title>
        <authorList>
            <person name="Kwon S.-Y."/>
        </authorList>
    </citation>
    <scope>NUCLEOTIDE SEQUENCE [LARGE SCALE GENOMIC DNA]</scope>
    <source>
        <strain evidence="4">cv. Chang Bougi</strain>
        <strain evidence="3">cv. SW 3</strain>
        <tissue evidence="1">Leaf</tissue>
    </source>
</reference>
<dbReference type="EMBL" id="SSTD01010133">
    <property type="protein sequence ID" value="TYK12339.1"/>
    <property type="molecule type" value="Genomic_DNA"/>
</dbReference>
<accession>A0A5A7UES8</accession>
<dbReference type="OrthoDB" id="1933597at2759"/>
<dbReference type="Proteomes" id="UP000321393">
    <property type="component" value="Unassembled WGS sequence"/>
</dbReference>
<sequence>MVRVVEEDQVVIELSINSVVGLSNPGTLKVRGKIKGREVVILIDCGATHNFISEKQVSELQLATKGTSHYGVILGSYTIIKSKGRNLTMTFLHQGKKILIKGDPSLTKARVSLKNLIKTWEDFDQGFLVECRSMEGETTSSEDNENEIEEVLTIEELVSVVLKKYEDVFTWPEKLSHGEA</sequence>
<evidence type="ECO:0000313" key="2">
    <source>
        <dbReference type="EMBL" id="TYK12339.1"/>
    </source>
</evidence>
<dbReference type="Gene3D" id="2.40.70.10">
    <property type="entry name" value="Acid Proteases"/>
    <property type="match status" value="1"/>
</dbReference>
<dbReference type="CDD" id="cd00303">
    <property type="entry name" value="retropepsin_like"/>
    <property type="match status" value="1"/>
</dbReference>
<dbReference type="Proteomes" id="UP000321947">
    <property type="component" value="Unassembled WGS sequence"/>
</dbReference>
<comment type="caution">
    <text evidence="1">The sequence shown here is derived from an EMBL/GenBank/DDBJ whole genome shotgun (WGS) entry which is preliminary data.</text>
</comment>
<organism evidence="1 3">
    <name type="scientific">Cucumis melo var. makuwa</name>
    <name type="common">Oriental melon</name>
    <dbReference type="NCBI Taxonomy" id="1194695"/>
    <lineage>
        <taxon>Eukaryota</taxon>
        <taxon>Viridiplantae</taxon>
        <taxon>Streptophyta</taxon>
        <taxon>Embryophyta</taxon>
        <taxon>Tracheophyta</taxon>
        <taxon>Spermatophyta</taxon>
        <taxon>Magnoliopsida</taxon>
        <taxon>eudicotyledons</taxon>
        <taxon>Gunneridae</taxon>
        <taxon>Pentapetalae</taxon>
        <taxon>rosids</taxon>
        <taxon>fabids</taxon>
        <taxon>Cucurbitales</taxon>
        <taxon>Cucurbitaceae</taxon>
        <taxon>Benincaseae</taxon>
        <taxon>Cucumis</taxon>
    </lineage>
</organism>
<dbReference type="InterPro" id="IPR021109">
    <property type="entry name" value="Peptidase_aspartic_dom_sf"/>
</dbReference>
<evidence type="ECO:0000313" key="4">
    <source>
        <dbReference type="Proteomes" id="UP000321947"/>
    </source>
</evidence>
<gene>
    <name evidence="2" type="ORF">E5676_scaffold302G001140</name>
    <name evidence="1" type="ORF">E6C27_scaffold24G00210</name>
</gene>
<dbReference type="SUPFAM" id="SSF50630">
    <property type="entry name" value="Acid proteases"/>
    <property type="match status" value="1"/>
</dbReference>
<protein>
    <submittedName>
        <fullName evidence="1">Ty3-gypsy retroelement transposase</fullName>
    </submittedName>
</protein>
<dbReference type="EMBL" id="SSTE01008830">
    <property type="protein sequence ID" value="KAA0054302.1"/>
    <property type="molecule type" value="Genomic_DNA"/>
</dbReference>
<proteinExistence type="predicted"/>
<name>A0A5A7UES8_CUCMM</name>
<dbReference type="AlphaFoldDB" id="A0A5A7UES8"/>
<evidence type="ECO:0000313" key="3">
    <source>
        <dbReference type="Proteomes" id="UP000321393"/>
    </source>
</evidence>